<sequence length="340" mass="39294">MAERCGQNGRVVWYYWPHGTKRNQSDVTAKAHKELATLEVARPDETKPKTDHPTLPWARLRSSIRANLEVAEQAAQPAFEQVTKGLEKVELSMTRAHERLQRAKQEMHEVEKNFGMQRIQAERQQLLLSSLQQRRKQAHAGAEACKALEEEVNLESHGCEEKQEQLSESTFHCEQLKERLQELERQIMRRYCQEVTPEEILALRRQVARQLERRSTLERTRKGARRWAEADQARSRSGSEEHDGPVKALCSELMDLRRVLRSGPRRPILADGRKGLASRKGNQLLAGGYSQQTAECVESYTAQVQSRKCKGHRFKGAQDWLEALEWDSLHEKEAEERKVF</sequence>
<keyword evidence="4" id="KW-1185">Reference proteome</keyword>
<organism evidence="3 4">
    <name type="scientific">Durusdinium trenchii</name>
    <dbReference type="NCBI Taxonomy" id="1381693"/>
    <lineage>
        <taxon>Eukaryota</taxon>
        <taxon>Sar</taxon>
        <taxon>Alveolata</taxon>
        <taxon>Dinophyceae</taxon>
        <taxon>Suessiales</taxon>
        <taxon>Symbiodiniaceae</taxon>
        <taxon>Durusdinium</taxon>
    </lineage>
</organism>
<evidence type="ECO:0000256" key="1">
    <source>
        <dbReference type="SAM" id="Coils"/>
    </source>
</evidence>
<keyword evidence="1" id="KW-0175">Coiled coil</keyword>
<feature type="coiled-coil region" evidence="1">
    <location>
        <begin position="166"/>
        <end position="193"/>
    </location>
</feature>
<proteinExistence type="predicted"/>
<dbReference type="EMBL" id="CAXAMN010009835">
    <property type="protein sequence ID" value="CAK9029901.1"/>
    <property type="molecule type" value="Genomic_DNA"/>
</dbReference>
<evidence type="ECO:0000313" key="4">
    <source>
        <dbReference type="Proteomes" id="UP001642484"/>
    </source>
</evidence>
<evidence type="ECO:0000256" key="2">
    <source>
        <dbReference type="SAM" id="MobiDB-lite"/>
    </source>
</evidence>
<protein>
    <submittedName>
        <fullName evidence="3">Uncharacterized protein</fullName>
    </submittedName>
</protein>
<gene>
    <name evidence="3" type="ORF">CCMP2556_LOCUS17672</name>
</gene>
<dbReference type="Proteomes" id="UP001642484">
    <property type="component" value="Unassembled WGS sequence"/>
</dbReference>
<name>A0ABP0KTJ1_9DINO</name>
<reference evidence="3 4" key="1">
    <citation type="submission" date="2024-02" db="EMBL/GenBank/DDBJ databases">
        <authorList>
            <person name="Chen Y."/>
            <person name="Shah S."/>
            <person name="Dougan E. K."/>
            <person name="Thang M."/>
            <person name="Chan C."/>
        </authorList>
    </citation>
    <scope>NUCLEOTIDE SEQUENCE [LARGE SCALE GENOMIC DNA]</scope>
</reference>
<accession>A0ABP0KTJ1</accession>
<feature type="coiled-coil region" evidence="1">
    <location>
        <begin position="86"/>
        <end position="113"/>
    </location>
</feature>
<evidence type="ECO:0000313" key="3">
    <source>
        <dbReference type="EMBL" id="CAK9029901.1"/>
    </source>
</evidence>
<comment type="caution">
    <text evidence="3">The sequence shown here is derived from an EMBL/GenBank/DDBJ whole genome shotgun (WGS) entry which is preliminary data.</text>
</comment>
<feature type="region of interest" description="Disordered" evidence="2">
    <location>
        <begin position="218"/>
        <end position="245"/>
    </location>
</feature>